<gene>
    <name evidence="5" type="ordered locus">Hore_00990</name>
</gene>
<dbReference type="GO" id="GO:0005829">
    <property type="term" value="C:cytosol"/>
    <property type="evidence" value="ECO:0007669"/>
    <property type="project" value="TreeGrafter"/>
</dbReference>
<dbReference type="CDD" id="cd18103">
    <property type="entry name" value="SpoU-like_RlmB"/>
    <property type="match status" value="1"/>
</dbReference>
<sequence length="244" mass="26817">MAQIEGRNPVIEAIKSGRTIKKIFIQEGVRGKKVDRIIKEASRFNIPLQKAKKDFLDKKARSHSHQGIIAMADDIKYVSPREMVEIAREKGEDPFIIILDQVQDPHNLGAIIRTAYAAGAHGLIYPRKRSADITPVVTKASAGAVNHLPLAKVSNINYTIADLKDMGLWITGTDVRGTRPYYSADYKGPVGLVIGNEGKGMRRLVKENCDFVVNIPMSGELGSLNASVAAGVVIFEVVRQRRST</sequence>
<evidence type="ECO:0000256" key="3">
    <source>
        <dbReference type="ARBA" id="ARBA00022679"/>
    </source>
</evidence>
<dbReference type="InterPro" id="IPR004441">
    <property type="entry name" value="rRNA_MeTrfase_TrmH"/>
</dbReference>
<dbReference type="GO" id="GO:0008173">
    <property type="term" value="F:RNA methyltransferase activity"/>
    <property type="evidence" value="ECO:0007669"/>
    <property type="project" value="InterPro"/>
</dbReference>
<evidence type="ECO:0000259" key="4">
    <source>
        <dbReference type="SMART" id="SM00967"/>
    </source>
</evidence>
<dbReference type="OrthoDB" id="9794400at2"/>
<dbReference type="EMBL" id="CP001098">
    <property type="protein sequence ID" value="ACL68860.1"/>
    <property type="molecule type" value="Genomic_DNA"/>
</dbReference>
<keyword evidence="3 5" id="KW-0808">Transferase</keyword>
<dbReference type="STRING" id="373903.Hore_00990"/>
<dbReference type="FunFam" id="3.40.1280.10:FF:000008">
    <property type="entry name" value="Group 3 RNA methyltransferase TrmH"/>
    <property type="match status" value="1"/>
</dbReference>
<keyword evidence="6" id="KW-1185">Reference proteome</keyword>
<dbReference type="SUPFAM" id="SSF55315">
    <property type="entry name" value="L30e-like"/>
    <property type="match status" value="1"/>
</dbReference>
<dbReference type="KEGG" id="hor:Hore_00990"/>
<evidence type="ECO:0000256" key="1">
    <source>
        <dbReference type="ARBA" id="ARBA00007228"/>
    </source>
</evidence>
<dbReference type="Proteomes" id="UP000000719">
    <property type="component" value="Chromosome"/>
</dbReference>
<protein>
    <submittedName>
        <fullName evidence="5">RNA methyltransferase</fullName>
        <ecNumber evidence="5">2.1.1.-</ecNumber>
    </submittedName>
</protein>
<comment type="similarity">
    <text evidence="1">Belongs to the class IV-like SAM-binding methyltransferase superfamily. RNA methyltransferase TrmH family.</text>
</comment>
<dbReference type="InterPro" id="IPR029026">
    <property type="entry name" value="tRNA_m1G_MTases_N"/>
</dbReference>
<dbReference type="InterPro" id="IPR029028">
    <property type="entry name" value="Alpha/beta_knot_MTases"/>
</dbReference>
<evidence type="ECO:0000256" key="2">
    <source>
        <dbReference type="ARBA" id="ARBA00022603"/>
    </source>
</evidence>
<dbReference type="Pfam" id="PF08032">
    <property type="entry name" value="SpoU_sub_bind"/>
    <property type="match status" value="1"/>
</dbReference>
<dbReference type="SMART" id="SM00967">
    <property type="entry name" value="SpoU_sub_bind"/>
    <property type="match status" value="1"/>
</dbReference>
<keyword evidence="2 5" id="KW-0489">Methyltransferase</keyword>
<evidence type="ECO:0000313" key="6">
    <source>
        <dbReference type="Proteomes" id="UP000000719"/>
    </source>
</evidence>
<dbReference type="eggNOG" id="COG0566">
    <property type="taxonomic scope" value="Bacteria"/>
</dbReference>
<dbReference type="GO" id="GO:0003723">
    <property type="term" value="F:RNA binding"/>
    <property type="evidence" value="ECO:0007669"/>
    <property type="project" value="InterPro"/>
</dbReference>
<dbReference type="SUPFAM" id="SSF75217">
    <property type="entry name" value="alpha/beta knot"/>
    <property type="match status" value="1"/>
</dbReference>
<dbReference type="GO" id="GO:0032259">
    <property type="term" value="P:methylation"/>
    <property type="evidence" value="ECO:0007669"/>
    <property type="project" value="UniProtKB-KW"/>
</dbReference>
<dbReference type="InterPro" id="IPR029064">
    <property type="entry name" value="Ribosomal_eL30-like_sf"/>
</dbReference>
<dbReference type="EC" id="2.1.1.-" evidence="5"/>
<dbReference type="PANTHER" id="PTHR46429">
    <property type="entry name" value="23S RRNA (GUANOSINE-2'-O-)-METHYLTRANSFERASE RLMB"/>
    <property type="match status" value="1"/>
</dbReference>
<reference evidence="5 6" key="1">
    <citation type="journal article" date="2009" name="PLoS ONE">
        <title>Genome analysis of the anaerobic thermohalophilic bacterium Halothermothrix orenii.</title>
        <authorList>
            <person name="Mavromatis K."/>
            <person name="Ivanova N."/>
            <person name="Anderson I."/>
            <person name="Lykidis A."/>
            <person name="Hooper S.D."/>
            <person name="Sun H."/>
            <person name="Kunin V."/>
            <person name="Lapidus A."/>
            <person name="Hugenholtz P."/>
            <person name="Patel B."/>
            <person name="Kyrpides N.C."/>
        </authorList>
    </citation>
    <scope>NUCLEOTIDE SEQUENCE [LARGE SCALE GENOMIC DNA]</scope>
    <source>
        <strain evidence="6">H 168 / OCM 544 / DSM 9562</strain>
    </source>
</reference>
<dbReference type="AlphaFoldDB" id="B8D0A6"/>
<dbReference type="HOGENOM" id="CLU_021322_0_1_9"/>
<dbReference type="GO" id="GO:0006396">
    <property type="term" value="P:RNA processing"/>
    <property type="evidence" value="ECO:0007669"/>
    <property type="project" value="InterPro"/>
</dbReference>
<dbReference type="PANTHER" id="PTHR46429:SF1">
    <property type="entry name" value="23S RRNA (GUANOSINE-2'-O-)-METHYLTRANSFERASE RLMB"/>
    <property type="match status" value="1"/>
</dbReference>
<dbReference type="Gene3D" id="3.30.1330.30">
    <property type="match status" value="1"/>
</dbReference>
<proteinExistence type="inferred from homology"/>
<accession>B8D0A6</accession>
<dbReference type="RefSeq" id="WP_012635059.1">
    <property type="nucleotide sequence ID" value="NC_011899.1"/>
</dbReference>
<feature type="domain" description="RNA 2-O ribose methyltransferase substrate binding" evidence="4">
    <location>
        <begin position="3"/>
        <end position="78"/>
    </location>
</feature>
<dbReference type="NCBIfam" id="TIGR00186">
    <property type="entry name" value="rRNA_methyl_3"/>
    <property type="match status" value="1"/>
</dbReference>
<organism evidence="5 6">
    <name type="scientific">Halothermothrix orenii (strain H 168 / OCM 544 / DSM 9562)</name>
    <dbReference type="NCBI Taxonomy" id="373903"/>
    <lineage>
        <taxon>Bacteria</taxon>
        <taxon>Bacillati</taxon>
        <taxon>Bacillota</taxon>
        <taxon>Clostridia</taxon>
        <taxon>Halanaerobiales</taxon>
        <taxon>Halothermotrichaceae</taxon>
        <taxon>Halothermothrix</taxon>
    </lineage>
</organism>
<evidence type="ECO:0000313" key="5">
    <source>
        <dbReference type="EMBL" id="ACL68860.1"/>
    </source>
</evidence>
<name>B8D0A6_HALOH</name>
<dbReference type="Pfam" id="PF00588">
    <property type="entry name" value="SpoU_methylase"/>
    <property type="match status" value="1"/>
</dbReference>
<dbReference type="InterPro" id="IPR001537">
    <property type="entry name" value="SpoU_MeTrfase"/>
</dbReference>
<dbReference type="Gene3D" id="3.40.1280.10">
    <property type="match status" value="1"/>
</dbReference>
<dbReference type="InterPro" id="IPR013123">
    <property type="entry name" value="SpoU_subst-bd"/>
</dbReference>